<reference evidence="13" key="1">
    <citation type="submission" date="2018-06" db="EMBL/GenBank/DDBJ databases">
        <authorList>
            <person name="Zhirakovskaya E."/>
        </authorList>
    </citation>
    <scope>NUCLEOTIDE SEQUENCE</scope>
</reference>
<organism evidence="13">
    <name type="scientific">hydrothermal vent metagenome</name>
    <dbReference type="NCBI Taxonomy" id="652676"/>
    <lineage>
        <taxon>unclassified sequences</taxon>
        <taxon>metagenomes</taxon>
        <taxon>ecological metagenomes</taxon>
    </lineage>
</organism>
<evidence type="ECO:0000259" key="12">
    <source>
        <dbReference type="PROSITE" id="PS51839"/>
    </source>
</evidence>
<evidence type="ECO:0000259" key="10">
    <source>
        <dbReference type="PROSITE" id="PS51085"/>
    </source>
</evidence>
<comment type="cofactor">
    <cofactor evidence="1">
        <name>[4Fe-4S] cluster</name>
        <dbReference type="ChEBI" id="CHEBI:49883"/>
    </cofactor>
</comment>
<evidence type="ECO:0000256" key="8">
    <source>
        <dbReference type="ARBA" id="ARBA00023027"/>
    </source>
</evidence>
<evidence type="ECO:0000256" key="1">
    <source>
        <dbReference type="ARBA" id="ARBA00001966"/>
    </source>
</evidence>
<evidence type="ECO:0000313" key="13">
    <source>
        <dbReference type="EMBL" id="VAW66653.1"/>
    </source>
</evidence>
<dbReference type="GO" id="GO:0016020">
    <property type="term" value="C:membrane"/>
    <property type="evidence" value="ECO:0007669"/>
    <property type="project" value="InterPro"/>
</dbReference>
<evidence type="ECO:0000256" key="3">
    <source>
        <dbReference type="ARBA" id="ARBA00022485"/>
    </source>
</evidence>
<keyword evidence="5" id="KW-1278">Translocase</keyword>
<dbReference type="Gene3D" id="3.40.228.10">
    <property type="entry name" value="Dimethylsulfoxide Reductase, domain 2"/>
    <property type="match status" value="1"/>
</dbReference>
<dbReference type="PANTHER" id="PTHR43105:SF13">
    <property type="entry name" value="NADH-UBIQUINONE OXIDOREDUCTASE 75 KDA SUBUNIT, MITOCHONDRIAL"/>
    <property type="match status" value="1"/>
</dbReference>
<feature type="domain" description="4Fe-4S His(Cys)3-ligated-type" evidence="12">
    <location>
        <begin position="82"/>
        <end position="121"/>
    </location>
</feature>
<dbReference type="Pfam" id="PF13510">
    <property type="entry name" value="Fer2_4"/>
    <property type="match status" value="1"/>
</dbReference>
<keyword evidence="13" id="KW-0560">Oxidoreductase</keyword>
<accession>A0A3B0XRB8</accession>
<dbReference type="Pfam" id="PF10588">
    <property type="entry name" value="NADH-G_4Fe-4S_3"/>
    <property type="match status" value="1"/>
</dbReference>
<dbReference type="PANTHER" id="PTHR43105">
    <property type="entry name" value="RESPIRATORY NITRATE REDUCTASE"/>
    <property type="match status" value="1"/>
</dbReference>
<keyword evidence="3" id="KW-0004">4Fe-4S</keyword>
<comment type="cofactor">
    <cofactor evidence="9">
        <name>[2Fe-2S] cluster</name>
        <dbReference type="ChEBI" id="CHEBI:190135"/>
    </cofactor>
</comment>
<keyword evidence="4" id="KW-0479">Metal-binding</keyword>
<protein>
    <submittedName>
        <fullName evidence="13">NADH-ubiquinone oxidoreductase chain G</fullName>
        <ecNumber evidence="13">1.6.5.3</ecNumber>
    </submittedName>
</protein>
<dbReference type="EC" id="1.6.5.3" evidence="13"/>
<dbReference type="Pfam" id="PF22117">
    <property type="entry name" value="Fer4_Nqo3"/>
    <property type="match status" value="1"/>
</dbReference>
<feature type="domain" description="2Fe-2S ferredoxin-type" evidence="10">
    <location>
        <begin position="4"/>
        <end position="82"/>
    </location>
</feature>
<dbReference type="SMART" id="SM00929">
    <property type="entry name" value="NADH-G_4Fe-4S_3"/>
    <property type="match status" value="1"/>
</dbReference>
<dbReference type="PROSITE" id="PS51085">
    <property type="entry name" value="2FE2S_FER_2"/>
    <property type="match status" value="1"/>
</dbReference>
<dbReference type="Pfam" id="PF22151">
    <property type="entry name" value="Fer4_NDSU1"/>
    <property type="match status" value="1"/>
</dbReference>
<evidence type="ECO:0000256" key="7">
    <source>
        <dbReference type="ARBA" id="ARBA00023014"/>
    </source>
</evidence>
<dbReference type="PROSITE" id="PS51669">
    <property type="entry name" value="4FE4S_MOW_BIS_MGD"/>
    <property type="match status" value="1"/>
</dbReference>
<keyword evidence="13" id="KW-0830">Ubiquinone</keyword>
<dbReference type="InterPro" id="IPR010228">
    <property type="entry name" value="NADH_UbQ_OxRdtase_Gsu"/>
</dbReference>
<evidence type="ECO:0000256" key="9">
    <source>
        <dbReference type="ARBA" id="ARBA00034078"/>
    </source>
</evidence>
<dbReference type="InterPro" id="IPR000283">
    <property type="entry name" value="NADH_UbQ_OxRdtase_75kDa_su_CS"/>
</dbReference>
<name>A0A3B0XRB8_9ZZZZ</name>
<dbReference type="PROSITE" id="PS00641">
    <property type="entry name" value="COMPLEX1_75K_1"/>
    <property type="match status" value="1"/>
</dbReference>
<dbReference type="InterPro" id="IPR054351">
    <property type="entry name" value="NADH_UbQ_OxRdtase_ferredoxin"/>
</dbReference>
<dbReference type="Gene3D" id="3.40.50.740">
    <property type="match status" value="2"/>
</dbReference>
<dbReference type="GO" id="GO:0046872">
    <property type="term" value="F:metal ion binding"/>
    <property type="evidence" value="ECO:0007669"/>
    <property type="project" value="UniProtKB-KW"/>
</dbReference>
<evidence type="ECO:0000256" key="4">
    <source>
        <dbReference type="ARBA" id="ARBA00022723"/>
    </source>
</evidence>
<evidence type="ECO:0000256" key="2">
    <source>
        <dbReference type="ARBA" id="ARBA00005404"/>
    </source>
</evidence>
<evidence type="ECO:0000259" key="11">
    <source>
        <dbReference type="PROSITE" id="PS51669"/>
    </source>
</evidence>
<gene>
    <name evidence="13" type="ORF">MNBD_GAMMA09-3575</name>
</gene>
<dbReference type="Pfam" id="PF00384">
    <property type="entry name" value="Molybdopterin"/>
    <property type="match status" value="1"/>
</dbReference>
<feature type="domain" description="4Fe-4S Mo/W bis-MGD-type" evidence="11">
    <location>
        <begin position="219"/>
        <end position="275"/>
    </location>
</feature>
<dbReference type="Gene3D" id="3.10.20.740">
    <property type="match status" value="1"/>
</dbReference>
<dbReference type="InterPro" id="IPR001041">
    <property type="entry name" value="2Fe-2S_ferredoxin-type"/>
</dbReference>
<dbReference type="SUPFAM" id="SSF54292">
    <property type="entry name" value="2Fe-2S ferredoxin-like"/>
    <property type="match status" value="1"/>
</dbReference>
<proteinExistence type="inferred from homology"/>
<sequence>MSEDMVTFIVDDIELQAPKGSMLIKATDKAGLHIPRFCYHDKLSVAANCRMCLVEVEKAPKPMPACATPIMEGMVVHTRSAKAILAQKSVMEFLLINHPLDCPICDQGGECELQDLSVAFGGDVSQYSDVKRVVFDKDIGPLIQTELTRCIQCTRCVRFGEEIAGMRELGMTDRGDRAVIGTFIEKSVDSEMSGNVIDVCPVGALTAKPSRFTGRAWEMQQHPAVSPHDSVGSNLFIHMLDGKVNRVVPRENEAINEVWISDRDRFSYQGLYADDRATRPMMKLKGEWVETDWDTALQYAVDGLKLVIKENKADDLACWISPNATLEEHYLAQKFLRGAGSNNIDHRLRQLDFTDQDFAPVMPWIAQDIESVERLEAVLLVGSHVRKEQPLIAHRIRKAFRHHQVKVSTVNPRKFNWRFKTSHELISGAQGMVNNLAAIAKATGVNQTNLLSLINDASVGDEHKAIADELKTAGEAATIFIGNLAMQHPQFSALRALSHAIAKQTGATLSYLPEAANAAGAWLAGSVPHRFAGGAKANASGANIAEMLNSPKKALITFNIEPEFDVSNPAKAMDAIDVADFKVVINNYASAAMKDYADVILPLSAFSETSGTYVNAEGVWQSFKGASAPLGESRPGWKILRVLANLMDIDGFEYMSSEEVRNDVKEQCRDLQLDNALSIDAPIAEVKNTAGLQRVGDVPIYAVDSLVRRSTPLQLTKDADQSYAAINTKLAAKLKLEEGDKASITQSAHTEFTDIRIDNAVADDCVWLPAAEELSIQMGTTYSPIELEKA</sequence>
<dbReference type="GO" id="GO:0051539">
    <property type="term" value="F:4 iron, 4 sulfur cluster binding"/>
    <property type="evidence" value="ECO:0007669"/>
    <property type="project" value="UniProtKB-KW"/>
</dbReference>
<dbReference type="InterPro" id="IPR050123">
    <property type="entry name" value="Prok_molybdopt-oxidoreductase"/>
</dbReference>
<keyword evidence="8" id="KW-0520">NAD</keyword>
<dbReference type="GO" id="GO:0042773">
    <property type="term" value="P:ATP synthesis coupled electron transport"/>
    <property type="evidence" value="ECO:0007669"/>
    <property type="project" value="InterPro"/>
</dbReference>
<evidence type="ECO:0000256" key="6">
    <source>
        <dbReference type="ARBA" id="ARBA00023004"/>
    </source>
</evidence>
<dbReference type="AlphaFoldDB" id="A0A3B0XRB8"/>
<dbReference type="InterPro" id="IPR019574">
    <property type="entry name" value="NADH_UbQ_OxRdtase_Gsu_4Fe4S-bd"/>
</dbReference>
<keyword evidence="7" id="KW-0411">Iron-sulfur</keyword>
<dbReference type="PROSITE" id="PS51839">
    <property type="entry name" value="4FE4S_HC3"/>
    <property type="match status" value="1"/>
</dbReference>
<dbReference type="PROSITE" id="PS00642">
    <property type="entry name" value="COMPLEX1_75K_2"/>
    <property type="match status" value="1"/>
</dbReference>
<dbReference type="InterPro" id="IPR006963">
    <property type="entry name" value="Mopterin_OxRdtase_4Fe-4S_dom"/>
</dbReference>
<dbReference type="GO" id="GO:0008137">
    <property type="term" value="F:NADH dehydrogenase (ubiquinone) activity"/>
    <property type="evidence" value="ECO:0007669"/>
    <property type="project" value="InterPro"/>
</dbReference>
<dbReference type="EMBL" id="UOFI01000084">
    <property type="protein sequence ID" value="VAW66653.1"/>
    <property type="molecule type" value="Genomic_DNA"/>
</dbReference>
<dbReference type="InterPro" id="IPR036010">
    <property type="entry name" value="2Fe-2S_ferredoxin-like_sf"/>
</dbReference>
<dbReference type="NCBIfam" id="TIGR01973">
    <property type="entry name" value="NuoG"/>
    <property type="match status" value="1"/>
</dbReference>
<dbReference type="GO" id="GO:0016651">
    <property type="term" value="F:oxidoreductase activity, acting on NAD(P)H"/>
    <property type="evidence" value="ECO:0007669"/>
    <property type="project" value="InterPro"/>
</dbReference>
<dbReference type="SUPFAM" id="SSF53706">
    <property type="entry name" value="Formate dehydrogenase/DMSO reductase, domains 1-3"/>
    <property type="match status" value="1"/>
</dbReference>
<dbReference type="PROSITE" id="PS00643">
    <property type="entry name" value="COMPLEX1_75K_3"/>
    <property type="match status" value="1"/>
</dbReference>
<dbReference type="CDD" id="cd00207">
    <property type="entry name" value="fer2"/>
    <property type="match status" value="1"/>
</dbReference>
<dbReference type="SUPFAM" id="SSF54862">
    <property type="entry name" value="4Fe-4S ferredoxins"/>
    <property type="match status" value="1"/>
</dbReference>
<keyword evidence="6" id="KW-0408">Iron</keyword>
<dbReference type="FunFam" id="3.30.70.20:FF:000002">
    <property type="entry name" value="NADH-ubiquinone oxidoreductase 75 kDa subunit"/>
    <property type="match status" value="1"/>
</dbReference>
<dbReference type="FunFam" id="3.10.20.740:FF:000001">
    <property type="entry name" value="NADH-quinone oxidoreductase subunit G"/>
    <property type="match status" value="1"/>
</dbReference>
<dbReference type="InterPro" id="IPR006656">
    <property type="entry name" value="Mopterin_OxRdtase"/>
</dbReference>
<comment type="similarity">
    <text evidence="2">Belongs to the complex I 75 kDa subunit family.</text>
</comment>
<dbReference type="Gene3D" id="3.30.70.20">
    <property type="match status" value="1"/>
</dbReference>
<evidence type="ECO:0000256" key="5">
    <source>
        <dbReference type="ARBA" id="ARBA00022967"/>
    </source>
</evidence>